<keyword evidence="3" id="KW-1185">Reference proteome</keyword>
<sequence>MTESLVATPDFGDDSAEAGDESHSGLHSGVEPQRTWYSFVEFTATGQVDLVLLQTWLEDTCGTDVHGLGSVSARIDDDDAGNGDCWRVAVIVEHG</sequence>
<name>A0A428NKL3_9HYPO</name>
<feature type="region of interest" description="Disordered" evidence="1">
    <location>
        <begin position="1"/>
        <end position="29"/>
    </location>
</feature>
<organism evidence="2 3">
    <name type="scientific">Fusarium floridanum</name>
    <dbReference type="NCBI Taxonomy" id="1325733"/>
    <lineage>
        <taxon>Eukaryota</taxon>
        <taxon>Fungi</taxon>
        <taxon>Dikarya</taxon>
        <taxon>Ascomycota</taxon>
        <taxon>Pezizomycotina</taxon>
        <taxon>Sordariomycetes</taxon>
        <taxon>Hypocreomycetidae</taxon>
        <taxon>Hypocreales</taxon>
        <taxon>Nectriaceae</taxon>
        <taxon>Fusarium</taxon>
        <taxon>Fusarium solani species complex</taxon>
    </lineage>
</organism>
<gene>
    <name evidence="2" type="ORF">CEP51_016594</name>
</gene>
<protein>
    <submittedName>
        <fullName evidence="2">Uncharacterized protein</fullName>
    </submittedName>
</protein>
<evidence type="ECO:0000313" key="2">
    <source>
        <dbReference type="EMBL" id="RSL41353.1"/>
    </source>
</evidence>
<comment type="caution">
    <text evidence="2">The sequence shown here is derived from an EMBL/GenBank/DDBJ whole genome shotgun (WGS) entry which is preliminary data.</text>
</comment>
<proteinExistence type="predicted"/>
<evidence type="ECO:0000313" key="3">
    <source>
        <dbReference type="Proteomes" id="UP000287972"/>
    </source>
</evidence>
<feature type="non-terminal residue" evidence="2">
    <location>
        <position position="95"/>
    </location>
</feature>
<dbReference type="EMBL" id="NKCL01001249">
    <property type="protein sequence ID" value="RSL41353.1"/>
    <property type="molecule type" value="Genomic_DNA"/>
</dbReference>
<reference evidence="2 3" key="1">
    <citation type="submission" date="2017-06" db="EMBL/GenBank/DDBJ databases">
        <title>Comparative genomic analysis of Ambrosia Fusariam Clade fungi.</title>
        <authorList>
            <person name="Stajich J.E."/>
            <person name="Carrillo J."/>
            <person name="Kijimoto T."/>
            <person name="Eskalen A."/>
            <person name="O'Donnell K."/>
            <person name="Kasson M."/>
        </authorList>
    </citation>
    <scope>NUCLEOTIDE SEQUENCE [LARGE SCALE GENOMIC DNA]</scope>
    <source>
        <strain evidence="2 3">NRRL62606</strain>
    </source>
</reference>
<accession>A0A428NKL3</accession>
<evidence type="ECO:0000256" key="1">
    <source>
        <dbReference type="SAM" id="MobiDB-lite"/>
    </source>
</evidence>
<dbReference type="Proteomes" id="UP000287972">
    <property type="component" value="Unassembled WGS sequence"/>
</dbReference>
<dbReference type="AlphaFoldDB" id="A0A428NKL3"/>